<feature type="domain" description="DUF4055" evidence="1">
    <location>
        <begin position="248"/>
        <end position="382"/>
    </location>
</feature>
<dbReference type="AlphaFoldDB" id="A0A6I5RNL8"/>
<gene>
    <name evidence="2" type="ORF">G3O07_05550</name>
</gene>
<reference evidence="2 3" key="1">
    <citation type="submission" date="2020-02" db="EMBL/GenBank/DDBJ databases">
        <title>Broccoli isolated Pseudomonas sp.</title>
        <authorList>
            <person name="Fujikawa T."/>
            <person name="Sawada H."/>
        </authorList>
    </citation>
    <scope>NUCLEOTIDE SEQUENCE [LARGE SCALE GENOMIC DNA]</scope>
    <source>
        <strain evidence="2 3">JCM 32154</strain>
    </source>
</reference>
<dbReference type="Pfam" id="PF13264">
    <property type="entry name" value="DUF4055"/>
    <property type="match status" value="1"/>
</dbReference>
<evidence type="ECO:0000259" key="1">
    <source>
        <dbReference type="Pfam" id="PF13264"/>
    </source>
</evidence>
<comment type="caution">
    <text evidence="2">The sequence shown here is derived from an EMBL/GenBank/DDBJ whole genome shotgun (WGS) entry which is preliminary data.</text>
</comment>
<accession>A0A6I5RNL8</accession>
<dbReference type="EMBL" id="JAAHBT010000048">
    <property type="protein sequence ID" value="NES09315.1"/>
    <property type="molecule type" value="Genomic_DNA"/>
</dbReference>
<organism evidence="2 3">
    <name type="scientific">Pseudomonas laurentiana</name>
    <dbReference type="NCBI Taxonomy" id="2364649"/>
    <lineage>
        <taxon>Bacteria</taxon>
        <taxon>Pseudomonadati</taxon>
        <taxon>Pseudomonadota</taxon>
        <taxon>Gammaproteobacteria</taxon>
        <taxon>Pseudomonadales</taxon>
        <taxon>Pseudomonadaceae</taxon>
        <taxon>Pseudomonas</taxon>
    </lineage>
</organism>
<keyword evidence="3" id="KW-1185">Reference proteome</keyword>
<sequence length="457" mass="50504">MSNDNPAITLPAVDRMREHWAIVDPLMGGTQAMRAAGKALLPQYPAEKDDTYAERLKLSTLLPAYAETVGNNTSRVFAEPLQLGEDVPEQIKALCSDIDLGGNDLNSWSVEWFREALAKGLCHALIEHQPTRDAEGNKLYKTVAEEAAAGVRPYAVIIKPGQVRGWRFAGSKLVQFRYSEMVEEEDGEFGVKCVEQIRVLEPGRWRTYRKPDGGGEWVQNYQGATSLTYIPLVTFYTGRTGPLTAKPPLLELAHLNVKHWQSQSDQDNLLHVARVPLLFVFTDNDEFQLTISSASATRMPKDGDAKYVEHTGAAITAGRDSLNDLVEDMRMAGAKLLQKDKQQTKTAAQANEEAAQELSPLARLAGQFADCLAQLLQIIADYQGQSEGGHVEMRGNFDSDFAPEVSLPNLISMANAGKISDETLYSEMQRRGVISDELNWEQERARLEEQGPALGAI</sequence>
<proteinExistence type="predicted"/>
<evidence type="ECO:0000313" key="3">
    <source>
        <dbReference type="Proteomes" id="UP000471751"/>
    </source>
</evidence>
<protein>
    <submittedName>
        <fullName evidence="2">DUF4055 domain-containing protein</fullName>
    </submittedName>
</protein>
<name>A0A6I5RNL8_9PSED</name>
<dbReference type="Proteomes" id="UP000471751">
    <property type="component" value="Unassembled WGS sequence"/>
</dbReference>
<dbReference type="InterPro" id="IPR025129">
    <property type="entry name" value="DUF4055"/>
</dbReference>
<evidence type="ECO:0000313" key="2">
    <source>
        <dbReference type="EMBL" id="NES09315.1"/>
    </source>
</evidence>
<dbReference type="RefSeq" id="WP_163933484.1">
    <property type="nucleotide sequence ID" value="NZ_BMQU01000023.1"/>
</dbReference>